<keyword evidence="12" id="KW-0472">Membrane</keyword>
<evidence type="ECO:0000256" key="8">
    <source>
        <dbReference type="ARBA" id="ARBA00022857"/>
    </source>
</evidence>
<dbReference type="PROSITE" id="PS51257">
    <property type="entry name" value="PROKAR_LIPOPROTEIN"/>
    <property type="match status" value="1"/>
</dbReference>
<evidence type="ECO:0000256" key="2">
    <source>
        <dbReference type="ARBA" id="ARBA00004389"/>
    </source>
</evidence>
<dbReference type="FunFam" id="3.50.50.60:FF:000159">
    <property type="entry name" value="Dimethylaniline monooxygenase [N-oxide-forming]"/>
    <property type="match status" value="2"/>
</dbReference>
<evidence type="ECO:0000313" key="19">
    <source>
        <dbReference type="EMBL" id="GIY52155.1"/>
    </source>
</evidence>
<keyword evidence="4 18" id="KW-0285">Flavoprotein</keyword>
<keyword evidence="8" id="KW-0521">NADP</keyword>
<evidence type="ECO:0000256" key="4">
    <source>
        <dbReference type="ARBA" id="ARBA00022630"/>
    </source>
</evidence>
<evidence type="ECO:0000256" key="12">
    <source>
        <dbReference type="ARBA" id="ARBA00023136"/>
    </source>
</evidence>
<dbReference type="AlphaFoldDB" id="A0AAV4U344"/>
<evidence type="ECO:0000313" key="20">
    <source>
        <dbReference type="Proteomes" id="UP001054945"/>
    </source>
</evidence>
<keyword evidence="9" id="KW-1133">Transmembrane helix</keyword>
<dbReference type="GO" id="GO:0050661">
    <property type="term" value="F:NADP binding"/>
    <property type="evidence" value="ECO:0007669"/>
    <property type="project" value="InterPro"/>
</dbReference>
<dbReference type="GO" id="GO:0004499">
    <property type="term" value="F:N,N-dimethylaniline monooxygenase activity"/>
    <property type="evidence" value="ECO:0007669"/>
    <property type="project" value="InterPro"/>
</dbReference>
<comment type="cofactor">
    <cofactor evidence="1 18">
        <name>FAD</name>
        <dbReference type="ChEBI" id="CHEBI:57692"/>
    </cofactor>
</comment>
<evidence type="ECO:0000256" key="17">
    <source>
        <dbReference type="ARBA" id="ARBA00049443"/>
    </source>
</evidence>
<evidence type="ECO:0000256" key="9">
    <source>
        <dbReference type="ARBA" id="ARBA00022989"/>
    </source>
</evidence>
<evidence type="ECO:0000256" key="13">
    <source>
        <dbReference type="ARBA" id="ARBA00045957"/>
    </source>
</evidence>
<evidence type="ECO:0000256" key="1">
    <source>
        <dbReference type="ARBA" id="ARBA00001974"/>
    </source>
</evidence>
<keyword evidence="10 18" id="KW-0560">Oxidoreductase</keyword>
<keyword evidence="11 18" id="KW-0503">Monooxygenase</keyword>
<dbReference type="GO" id="GO:0005789">
    <property type="term" value="C:endoplasmic reticulum membrane"/>
    <property type="evidence" value="ECO:0007669"/>
    <property type="project" value="UniProtKB-SubCell"/>
</dbReference>
<keyword evidence="5" id="KW-0812">Transmembrane</keyword>
<comment type="catalytic activity">
    <reaction evidence="17">
        <text>N,N-dimethylaniline + NADPH + O2 + H(+) = N,N-dimethylaniline N-oxide + NADP(+) + H2O</text>
        <dbReference type="Rhea" id="RHEA:24468"/>
        <dbReference type="ChEBI" id="CHEBI:15377"/>
        <dbReference type="ChEBI" id="CHEBI:15378"/>
        <dbReference type="ChEBI" id="CHEBI:15379"/>
        <dbReference type="ChEBI" id="CHEBI:16269"/>
        <dbReference type="ChEBI" id="CHEBI:17735"/>
        <dbReference type="ChEBI" id="CHEBI:57783"/>
        <dbReference type="ChEBI" id="CHEBI:58349"/>
        <dbReference type="EC" id="1.14.13.8"/>
    </reaction>
    <physiologicalReaction direction="left-to-right" evidence="17">
        <dbReference type="Rhea" id="RHEA:24469"/>
    </physiologicalReaction>
</comment>
<dbReference type="PANTHER" id="PTHR23023">
    <property type="entry name" value="DIMETHYLANILINE MONOOXYGENASE"/>
    <property type="match status" value="1"/>
</dbReference>
<evidence type="ECO:0000256" key="7">
    <source>
        <dbReference type="ARBA" id="ARBA00022827"/>
    </source>
</evidence>
<dbReference type="InterPro" id="IPR036188">
    <property type="entry name" value="FAD/NAD-bd_sf"/>
</dbReference>
<proteinExistence type="inferred from homology"/>
<evidence type="ECO:0000256" key="18">
    <source>
        <dbReference type="RuleBase" id="RU361177"/>
    </source>
</evidence>
<keyword evidence="20" id="KW-1185">Reference proteome</keyword>
<accession>A0AAV4U344</accession>
<dbReference type="Pfam" id="PF00743">
    <property type="entry name" value="FMO-like"/>
    <property type="match status" value="2"/>
</dbReference>
<comment type="function">
    <text evidence="13">Broad spectrum monooxygenase that catalyzes the oxygenation of a wide variety of nitrogen- and sulfur-containing compounds including xenobiotics. Catalyzes the S-oxygenation of hypotaurine to produce taurine, an organic osmolyte involved in cell volume regulation as well as a variety of cytoprotective and developmental processes. In vitro, catalyzes the N-oxygenation of trimethylamine (TMA) to produce trimethylamine N-oxide (TMAO) and could therefore participate to the detoxification of this compound that is generated by the action of gut microbiota from dietary precursors such as choline, choline containing compounds, betaine or L-carnitine.</text>
</comment>
<comment type="catalytic activity">
    <reaction evidence="16">
        <text>trimethylamine + NADPH + O2 = trimethylamine N-oxide + NADP(+) + H2O</text>
        <dbReference type="Rhea" id="RHEA:31979"/>
        <dbReference type="ChEBI" id="CHEBI:15377"/>
        <dbReference type="ChEBI" id="CHEBI:15379"/>
        <dbReference type="ChEBI" id="CHEBI:15724"/>
        <dbReference type="ChEBI" id="CHEBI:57783"/>
        <dbReference type="ChEBI" id="CHEBI:58349"/>
        <dbReference type="ChEBI" id="CHEBI:58389"/>
        <dbReference type="EC" id="1.14.13.148"/>
    </reaction>
    <physiologicalReaction direction="left-to-right" evidence="16">
        <dbReference type="Rhea" id="RHEA:31980"/>
    </physiologicalReaction>
</comment>
<sequence length="948" mass="108762">MASPIKKVAVIGGGFCGCCALVQLKEEGGFELVCFEKTDKPGGTWCYREESIEAVASIMPTTIINHCKEIGALSDFPPPKEFNNYMRHYELLHYYSEYVKSKDILKYVKYNSEVMEVRRAKDYKETGRWIVTVKNTISNEVSTDVYDGVLVCVGHINRPKMPHYPGQDLFKGDIIHTHTLKGVEKYRQKNVVVVGMGCSGLDAAVETSNVAKQVYLSTRSGAHVIRRVGPHGYPFDYILARRWIFLLMDTLPYEWTSYLFENIYLDPQFNRDQYAVKPDHHILSKDPVINDHIHSKFFSGSVIQKPDIERFTENGVIFKGDTEVTEADVVIMATGYTWKFPFLEEGIIVKEGDKINLYKLMFPPHLEHATFAILGFVLPFGPGFPIGELQCRWAAQVLARKCKLPSEKEMVEDINKRYNANILKYARHDKVSIRVDYVQFCDEIASQFGVKPNLLKILLTDPLLYFQLFFGPSLSYQYRLQGPHSWDGARNAIMTSKDRMLYPVTKRSTQESQLKEEGGFELVCFEKTDKPGGTWCYREESIEAVASIMSTTIINHSKEMGALSDFPPPKEYNTFMRHHELYQYASEYAKSKDIFKYIQYNSEVTEVRRAKDYKETGRWIVTVKNTISNEVSTDVYDGVLLCVGHINRPKMPYYPGQDLFKGDIIHTHTLKRVEKYREKNVIVVGMGCSGLDAAVETSNVAKQVYLSTRSGAHVIRRVGPHGYPFDYLLARRWLFMLIDILPFEWTNYLLENIYLDPQFNRDKYAVKPDHHILSKDPVINDHIHSKFFSGSVIQKPDIERFTENGVIFKGDSEVTEADVVIMATGYTWKFPFLEEGIIVKEGDKINLYKLMFPPHLEHATLAVVGFILPFGPGFPIGELQCRWAAQVLARKCKLPSEKEMVEDINKRYNANILKYARHDKVSIRVDYVQFCDEIASQFGAKPNLLKFS</sequence>
<dbReference type="GO" id="GO:0050660">
    <property type="term" value="F:flavin adenine dinucleotide binding"/>
    <property type="evidence" value="ECO:0007669"/>
    <property type="project" value="InterPro"/>
</dbReference>
<dbReference type="InterPro" id="IPR050346">
    <property type="entry name" value="FMO-like"/>
</dbReference>
<gene>
    <name evidence="19" type="primary">Fmo2</name>
    <name evidence="19" type="ORF">CEXT_3191</name>
</gene>
<name>A0AAV4U344_CAEEX</name>
<comment type="catalytic activity">
    <reaction evidence="15">
        <text>hypotaurine + NADPH + O2 + H(+) = taurine + NADP(+) + H2O</text>
        <dbReference type="Rhea" id="RHEA:69819"/>
        <dbReference type="ChEBI" id="CHEBI:15377"/>
        <dbReference type="ChEBI" id="CHEBI:15378"/>
        <dbReference type="ChEBI" id="CHEBI:15379"/>
        <dbReference type="ChEBI" id="CHEBI:57783"/>
        <dbReference type="ChEBI" id="CHEBI:57853"/>
        <dbReference type="ChEBI" id="CHEBI:58349"/>
        <dbReference type="ChEBI" id="CHEBI:507393"/>
        <dbReference type="EC" id="1.14.13.8"/>
    </reaction>
    <physiologicalReaction direction="left-to-right" evidence="15">
        <dbReference type="Rhea" id="RHEA:69820"/>
    </physiologicalReaction>
</comment>
<evidence type="ECO:0000256" key="15">
    <source>
        <dbReference type="ARBA" id="ARBA00048041"/>
    </source>
</evidence>
<keyword evidence="7 18" id="KW-0274">FAD</keyword>
<evidence type="ECO:0000256" key="11">
    <source>
        <dbReference type="ARBA" id="ARBA00023033"/>
    </source>
</evidence>
<evidence type="ECO:0000256" key="16">
    <source>
        <dbReference type="ARBA" id="ARBA00048088"/>
    </source>
</evidence>
<dbReference type="Gene3D" id="3.50.50.60">
    <property type="entry name" value="FAD/NAD(P)-binding domain"/>
    <property type="match status" value="2"/>
</dbReference>
<evidence type="ECO:0000256" key="10">
    <source>
        <dbReference type="ARBA" id="ARBA00023002"/>
    </source>
</evidence>
<comment type="similarity">
    <text evidence="3 18">Belongs to the FMO family.</text>
</comment>
<dbReference type="InterPro" id="IPR020946">
    <property type="entry name" value="Flavin_mOase-like"/>
</dbReference>
<dbReference type="EMBL" id="BPLR01012203">
    <property type="protein sequence ID" value="GIY52155.1"/>
    <property type="molecule type" value="Genomic_DNA"/>
</dbReference>
<dbReference type="EC" id="1.-.-.-" evidence="18"/>
<keyword evidence="6" id="KW-0256">Endoplasmic reticulum</keyword>
<evidence type="ECO:0000256" key="6">
    <source>
        <dbReference type="ARBA" id="ARBA00022824"/>
    </source>
</evidence>
<organism evidence="19 20">
    <name type="scientific">Caerostris extrusa</name>
    <name type="common">Bark spider</name>
    <name type="synonym">Caerostris bankana</name>
    <dbReference type="NCBI Taxonomy" id="172846"/>
    <lineage>
        <taxon>Eukaryota</taxon>
        <taxon>Metazoa</taxon>
        <taxon>Ecdysozoa</taxon>
        <taxon>Arthropoda</taxon>
        <taxon>Chelicerata</taxon>
        <taxon>Arachnida</taxon>
        <taxon>Araneae</taxon>
        <taxon>Araneomorphae</taxon>
        <taxon>Entelegynae</taxon>
        <taxon>Araneoidea</taxon>
        <taxon>Araneidae</taxon>
        <taxon>Caerostris</taxon>
    </lineage>
</organism>
<reference evidence="19 20" key="1">
    <citation type="submission" date="2021-06" db="EMBL/GenBank/DDBJ databases">
        <title>Caerostris extrusa draft genome.</title>
        <authorList>
            <person name="Kono N."/>
            <person name="Arakawa K."/>
        </authorList>
    </citation>
    <scope>NUCLEOTIDE SEQUENCE [LARGE SCALE GENOMIC DNA]</scope>
</reference>
<evidence type="ECO:0000256" key="3">
    <source>
        <dbReference type="ARBA" id="ARBA00009183"/>
    </source>
</evidence>
<dbReference type="InterPro" id="IPR000960">
    <property type="entry name" value="Flavin_mOase"/>
</dbReference>
<evidence type="ECO:0000256" key="14">
    <source>
        <dbReference type="ARBA" id="ARBA00047338"/>
    </source>
</evidence>
<evidence type="ECO:0000256" key="5">
    <source>
        <dbReference type="ARBA" id="ARBA00022692"/>
    </source>
</evidence>
<comment type="catalytic activity">
    <reaction evidence="14">
        <text>hypotaurine + NADH + O2 + H(+) = taurine + NAD(+) + H2O</text>
        <dbReference type="Rhea" id="RHEA:74111"/>
        <dbReference type="ChEBI" id="CHEBI:15377"/>
        <dbReference type="ChEBI" id="CHEBI:15378"/>
        <dbReference type="ChEBI" id="CHEBI:15379"/>
        <dbReference type="ChEBI" id="CHEBI:57540"/>
        <dbReference type="ChEBI" id="CHEBI:57853"/>
        <dbReference type="ChEBI" id="CHEBI:57945"/>
        <dbReference type="ChEBI" id="CHEBI:507393"/>
        <dbReference type="EC" id="1.14.13.8"/>
    </reaction>
    <physiologicalReaction direction="left-to-right" evidence="14">
        <dbReference type="Rhea" id="RHEA:74112"/>
    </physiologicalReaction>
</comment>
<dbReference type="SUPFAM" id="SSF51905">
    <property type="entry name" value="FAD/NAD(P)-binding domain"/>
    <property type="match status" value="4"/>
</dbReference>
<comment type="subcellular location">
    <subcellularLocation>
        <location evidence="2">Endoplasmic reticulum membrane</location>
        <topology evidence="2">Single-pass membrane protein</topology>
    </subcellularLocation>
</comment>
<protein>
    <recommendedName>
        <fullName evidence="18">Flavin-containing monooxygenase</fullName>
        <ecNumber evidence="18">1.-.-.-</ecNumber>
    </recommendedName>
</protein>
<dbReference type="Proteomes" id="UP001054945">
    <property type="component" value="Unassembled WGS sequence"/>
</dbReference>
<dbReference type="PRINTS" id="PR00370">
    <property type="entry name" value="FMOXYGENASE"/>
</dbReference>
<comment type="caution">
    <text evidence="19">The sequence shown here is derived from an EMBL/GenBank/DDBJ whole genome shotgun (WGS) entry which is preliminary data.</text>
</comment>
<dbReference type="GO" id="GO:0034899">
    <property type="term" value="F:trimethylamine monooxygenase activity"/>
    <property type="evidence" value="ECO:0007669"/>
    <property type="project" value="UniProtKB-EC"/>
</dbReference>